<keyword evidence="3" id="KW-1185">Reference proteome</keyword>
<organism evidence="2 3">
    <name type="scientific">Dorcoceras hygrometricum</name>
    <dbReference type="NCBI Taxonomy" id="472368"/>
    <lineage>
        <taxon>Eukaryota</taxon>
        <taxon>Viridiplantae</taxon>
        <taxon>Streptophyta</taxon>
        <taxon>Embryophyta</taxon>
        <taxon>Tracheophyta</taxon>
        <taxon>Spermatophyta</taxon>
        <taxon>Magnoliopsida</taxon>
        <taxon>eudicotyledons</taxon>
        <taxon>Gunneridae</taxon>
        <taxon>Pentapetalae</taxon>
        <taxon>asterids</taxon>
        <taxon>lamiids</taxon>
        <taxon>Lamiales</taxon>
        <taxon>Gesneriaceae</taxon>
        <taxon>Didymocarpoideae</taxon>
        <taxon>Trichosporeae</taxon>
        <taxon>Loxocarpinae</taxon>
        <taxon>Dorcoceras</taxon>
    </lineage>
</organism>
<dbReference type="AlphaFoldDB" id="A0A2Z7A0L5"/>
<evidence type="ECO:0000256" key="1">
    <source>
        <dbReference type="SAM" id="MobiDB-lite"/>
    </source>
</evidence>
<proteinExistence type="predicted"/>
<evidence type="ECO:0000313" key="3">
    <source>
        <dbReference type="Proteomes" id="UP000250235"/>
    </source>
</evidence>
<gene>
    <name evidence="2" type="ORF">F511_46403</name>
</gene>
<protein>
    <submittedName>
        <fullName evidence="2">Cell synthase 1</fullName>
    </submittedName>
</protein>
<dbReference type="Proteomes" id="UP000250235">
    <property type="component" value="Unassembled WGS sequence"/>
</dbReference>
<reference evidence="2 3" key="1">
    <citation type="journal article" date="2015" name="Proc. Natl. Acad. Sci. U.S.A.">
        <title>The resurrection genome of Boea hygrometrica: A blueprint for survival of dehydration.</title>
        <authorList>
            <person name="Xiao L."/>
            <person name="Yang G."/>
            <person name="Zhang L."/>
            <person name="Yang X."/>
            <person name="Zhao S."/>
            <person name="Ji Z."/>
            <person name="Zhou Q."/>
            <person name="Hu M."/>
            <person name="Wang Y."/>
            <person name="Chen M."/>
            <person name="Xu Y."/>
            <person name="Jin H."/>
            <person name="Xiao X."/>
            <person name="Hu G."/>
            <person name="Bao F."/>
            <person name="Hu Y."/>
            <person name="Wan P."/>
            <person name="Li L."/>
            <person name="Deng X."/>
            <person name="Kuang T."/>
            <person name="Xiang C."/>
            <person name="Zhu J.K."/>
            <person name="Oliver M.J."/>
            <person name="He Y."/>
        </authorList>
    </citation>
    <scope>NUCLEOTIDE SEQUENCE [LARGE SCALE GENOMIC DNA]</scope>
    <source>
        <strain evidence="3">cv. XS01</strain>
    </source>
</reference>
<feature type="region of interest" description="Disordered" evidence="1">
    <location>
        <begin position="16"/>
        <end position="38"/>
    </location>
</feature>
<accession>A0A2Z7A0L5</accession>
<feature type="compositionally biased region" description="Basic and acidic residues" evidence="1">
    <location>
        <begin position="88"/>
        <end position="115"/>
    </location>
</feature>
<feature type="region of interest" description="Disordered" evidence="1">
    <location>
        <begin position="59"/>
        <end position="125"/>
    </location>
</feature>
<sequence>MDEPTVEKVVKVAVKRRPDPTAEPVAKNKRTTVGRAAPTEKNLSIIPVLQDAEPISVVPAESPSAQRRQAPKRKLILQAEPDEEETEKEIVVVETEDKDKEEPIEMETAEKKADEEVIDFEDTEPLSKVLNLTETSLSDEESKPIDDILRQIPEDMMLPSILAEEPTRIVFGHGIEIKEVDWYKATLLKIDPMDKGKAPLGGDQGKSG</sequence>
<dbReference type="EMBL" id="KV109255">
    <property type="protein sequence ID" value="KZT76573.1"/>
    <property type="molecule type" value="Genomic_DNA"/>
</dbReference>
<name>A0A2Z7A0L5_9LAMI</name>
<evidence type="ECO:0000313" key="2">
    <source>
        <dbReference type="EMBL" id="KZT76573.1"/>
    </source>
</evidence>